<protein>
    <recommendedName>
        <fullName evidence="1">Rho-GAP domain-containing protein</fullName>
    </recommendedName>
</protein>
<dbReference type="OrthoDB" id="2218807at2759"/>
<dbReference type="PROSITE" id="PS50238">
    <property type="entry name" value="RHOGAP"/>
    <property type="match status" value="1"/>
</dbReference>
<dbReference type="Proteomes" id="UP000253551">
    <property type="component" value="Unassembled WGS sequence"/>
</dbReference>
<accession>A0A367KJZ2</accession>
<comment type="caution">
    <text evidence="2">The sequence shown here is derived from an EMBL/GenBank/DDBJ whole genome shotgun (WGS) entry which is preliminary data.</text>
</comment>
<dbReference type="EMBL" id="PJQM01001384">
    <property type="protein sequence ID" value="RCI02461.1"/>
    <property type="molecule type" value="Genomic_DNA"/>
</dbReference>
<feature type="domain" description="Rho-GAP" evidence="1">
    <location>
        <begin position="1"/>
        <end position="170"/>
    </location>
</feature>
<dbReference type="InterPro" id="IPR000198">
    <property type="entry name" value="RhoGAP_dom"/>
</dbReference>
<name>A0A367KJZ2_RHIST</name>
<sequence>MIDYSFDFVTNITYLCIDEIRKRGLDEPKIFCKSMPNKGLFIKVFDRQECTKEDLLDVHIHSVASLMLETLWSGHDRIISKKTWRKINYSTCTLSSLSNTISSKSEQFLIDILEFLIELLDHKQQNKLNAYKLGDALGKVVLGPADCSPIMTEKAGHFLTRMIIEHAKIKHRQKKATQAKLIHRIDSGYQDAPSYSCHSFYSEYRPICKSQGTLARAKHYNRVASRKKKASIDWTDHILGVQSMLDNDYDLIPEPPEKPWISIFTSADMLSKKNIHASPILYRILREACKPLLPKRSDPFSMSYLFSSKAFWVEAQLAQAFNEFYAIRIYTENMIKLYESQDKSNPLKKLNNSLSHLKLNIRKYASKHDFFDSEETLVGLSEPPRQKSAQVKNAMKKMVRMSHSQHGGKGDRISHTLV</sequence>
<organism evidence="2 3">
    <name type="scientific">Rhizopus stolonifer</name>
    <name type="common">Rhizopus nigricans</name>
    <dbReference type="NCBI Taxonomy" id="4846"/>
    <lineage>
        <taxon>Eukaryota</taxon>
        <taxon>Fungi</taxon>
        <taxon>Fungi incertae sedis</taxon>
        <taxon>Mucoromycota</taxon>
        <taxon>Mucoromycotina</taxon>
        <taxon>Mucoromycetes</taxon>
        <taxon>Mucorales</taxon>
        <taxon>Mucorineae</taxon>
        <taxon>Rhizopodaceae</taxon>
        <taxon>Rhizopus</taxon>
    </lineage>
</organism>
<gene>
    <name evidence="2" type="ORF">CU098_011435</name>
</gene>
<keyword evidence="3" id="KW-1185">Reference proteome</keyword>
<evidence type="ECO:0000313" key="3">
    <source>
        <dbReference type="Proteomes" id="UP000253551"/>
    </source>
</evidence>
<dbReference type="SUPFAM" id="SSF48350">
    <property type="entry name" value="GTPase activation domain, GAP"/>
    <property type="match status" value="1"/>
</dbReference>
<dbReference type="Gene3D" id="1.10.555.10">
    <property type="entry name" value="Rho GTPase activation protein"/>
    <property type="match status" value="1"/>
</dbReference>
<proteinExistence type="predicted"/>
<evidence type="ECO:0000313" key="2">
    <source>
        <dbReference type="EMBL" id="RCI02461.1"/>
    </source>
</evidence>
<dbReference type="AlphaFoldDB" id="A0A367KJZ2"/>
<evidence type="ECO:0000259" key="1">
    <source>
        <dbReference type="PROSITE" id="PS50238"/>
    </source>
</evidence>
<reference evidence="2 3" key="1">
    <citation type="journal article" date="2018" name="G3 (Bethesda)">
        <title>Phylogenetic and Phylogenomic Definition of Rhizopus Species.</title>
        <authorList>
            <person name="Gryganskyi A.P."/>
            <person name="Golan J."/>
            <person name="Dolatabadi S."/>
            <person name="Mondo S."/>
            <person name="Robb S."/>
            <person name="Idnurm A."/>
            <person name="Muszewska A."/>
            <person name="Steczkiewicz K."/>
            <person name="Masonjones S."/>
            <person name="Liao H.L."/>
            <person name="Gajdeczka M.T."/>
            <person name="Anike F."/>
            <person name="Vuek A."/>
            <person name="Anishchenko I.M."/>
            <person name="Voigt K."/>
            <person name="de Hoog G.S."/>
            <person name="Smith M.E."/>
            <person name="Heitman J."/>
            <person name="Vilgalys R."/>
            <person name="Stajich J.E."/>
        </authorList>
    </citation>
    <scope>NUCLEOTIDE SEQUENCE [LARGE SCALE GENOMIC DNA]</scope>
    <source>
        <strain evidence="2 3">LSU 92-RS-03</strain>
    </source>
</reference>
<dbReference type="InterPro" id="IPR008936">
    <property type="entry name" value="Rho_GTPase_activation_prot"/>
</dbReference>
<dbReference type="GO" id="GO:0007165">
    <property type="term" value="P:signal transduction"/>
    <property type="evidence" value="ECO:0007669"/>
    <property type="project" value="InterPro"/>
</dbReference>